<gene>
    <name evidence="2" type="ORF">N0V93_005068</name>
</gene>
<accession>A0A9W8YS72</accession>
<dbReference type="CDD" id="cd00027">
    <property type="entry name" value="BRCT"/>
    <property type="match status" value="1"/>
</dbReference>
<feature type="domain" description="BRCT" evidence="1">
    <location>
        <begin position="1"/>
        <end position="97"/>
    </location>
</feature>
<evidence type="ECO:0000313" key="3">
    <source>
        <dbReference type="Proteomes" id="UP001140453"/>
    </source>
</evidence>
<dbReference type="AlphaFoldDB" id="A0A9W8YS72"/>
<sequence length="397" mass="44949">MSLKSCVVCVAGDLKPDIYAPATWEDADIERYCKQRGMTLVWEDMNKSVTHLVISRAAFQSKHAAVKYVQKDRRSNKKAKIVTYDWLEDSFAAEKAIQDVSAYHPGKPRDLDAIKVACSKRPKTARCKPADEVFGSDDECPSEALGIKQQIQTKPKTPMSSTLKLGSKQKMEAAGVEASSSRVAAESSTFKKQPTSASGSQIHIQKDFVIEKPRIRNTPVTVSDISLSWEAKHKPRVFCDKTDQFKYSITLTHKERPGEKWVLLLLKAPNVLDKAFLFRAYQYDAKGKIELRETNSPHSSFQKAFELFKISFRSKMGYHWEERLSIADNCQLGKWRYKLPAKGEPTGQILPEFDQAHPKYVKPKELAPAVQDNQGRRCDERIVSERPNIRAAIIVPM</sequence>
<dbReference type="EMBL" id="JAPEVB010000003">
    <property type="protein sequence ID" value="KAJ4391451.1"/>
    <property type="molecule type" value="Genomic_DNA"/>
</dbReference>
<dbReference type="InterPro" id="IPR001357">
    <property type="entry name" value="BRCT_dom"/>
</dbReference>
<dbReference type="SUPFAM" id="SSF52113">
    <property type="entry name" value="BRCT domain"/>
    <property type="match status" value="1"/>
</dbReference>
<keyword evidence="3" id="KW-1185">Reference proteome</keyword>
<evidence type="ECO:0000259" key="1">
    <source>
        <dbReference type="PROSITE" id="PS50172"/>
    </source>
</evidence>
<dbReference type="Proteomes" id="UP001140453">
    <property type="component" value="Unassembled WGS sequence"/>
</dbReference>
<evidence type="ECO:0000313" key="2">
    <source>
        <dbReference type="EMBL" id="KAJ4391451.1"/>
    </source>
</evidence>
<dbReference type="OrthoDB" id="342264at2759"/>
<dbReference type="PROSITE" id="PS50172">
    <property type="entry name" value="BRCT"/>
    <property type="match status" value="1"/>
</dbReference>
<comment type="caution">
    <text evidence="2">The sequence shown here is derived from an EMBL/GenBank/DDBJ whole genome shotgun (WGS) entry which is preliminary data.</text>
</comment>
<organism evidence="2 3">
    <name type="scientific">Gnomoniopsis smithogilvyi</name>
    <dbReference type="NCBI Taxonomy" id="1191159"/>
    <lineage>
        <taxon>Eukaryota</taxon>
        <taxon>Fungi</taxon>
        <taxon>Dikarya</taxon>
        <taxon>Ascomycota</taxon>
        <taxon>Pezizomycotina</taxon>
        <taxon>Sordariomycetes</taxon>
        <taxon>Sordariomycetidae</taxon>
        <taxon>Diaporthales</taxon>
        <taxon>Gnomoniaceae</taxon>
        <taxon>Gnomoniopsis</taxon>
    </lineage>
</organism>
<proteinExistence type="predicted"/>
<name>A0A9W8YS72_9PEZI</name>
<dbReference type="Gene3D" id="3.40.50.10190">
    <property type="entry name" value="BRCT domain"/>
    <property type="match status" value="1"/>
</dbReference>
<dbReference type="InterPro" id="IPR036420">
    <property type="entry name" value="BRCT_dom_sf"/>
</dbReference>
<protein>
    <recommendedName>
        <fullName evidence="1">BRCT domain-containing protein</fullName>
    </recommendedName>
</protein>
<reference evidence="2" key="1">
    <citation type="submission" date="2022-10" db="EMBL/GenBank/DDBJ databases">
        <title>Tapping the CABI collections for fungal endophytes: first genome assemblies for Collariella, Neodidymelliopsis, Ascochyta clinopodiicola, Didymella pomorum, Didymosphaeria variabile, Neocosmospora piperis and Neocucurbitaria cava.</title>
        <authorList>
            <person name="Hill R."/>
        </authorList>
    </citation>
    <scope>NUCLEOTIDE SEQUENCE</scope>
    <source>
        <strain evidence="2">IMI 355082</strain>
    </source>
</reference>